<keyword evidence="5 9" id="KW-0297">G-protein coupled receptor</keyword>
<dbReference type="EMBL" id="VYZX01031564">
    <property type="protein sequence ID" value="NXS63335.1"/>
    <property type="molecule type" value="Genomic_DNA"/>
</dbReference>
<dbReference type="Gene3D" id="1.20.1070.10">
    <property type="entry name" value="Rhodopsin 7-helix transmembrane proteins"/>
    <property type="match status" value="1"/>
</dbReference>
<dbReference type="Proteomes" id="UP000520535">
    <property type="component" value="Unassembled WGS sequence"/>
</dbReference>
<protein>
    <submittedName>
        <fullName evidence="12">MRGRH protein</fullName>
    </submittedName>
</protein>
<dbReference type="PRINTS" id="PR00237">
    <property type="entry name" value="GPCRRHODOPSN"/>
</dbReference>
<dbReference type="InterPro" id="IPR026234">
    <property type="entry name" value="MRGPCRFAMILY"/>
</dbReference>
<keyword evidence="4 10" id="KW-1133">Transmembrane helix</keyword>
<dbReference type="SUPFAM" id="SSF81321">
    <property type="entry name" value="Family A G protein-coupled receptor-like"/>
    <property type="match status" value="1"/>
</dbReference>
<feature type="transmembrane region" description="Helical" evidence="10">
    <location>
        <begin position="80"/>
        <end position="105"/>
    </location>
</feature>
<proteinExistence type="inferred from homology"/>
<feature type="non-terminal residue" evidence="12">
    <location>
        <position position="1"/>
    </location>
</feature>
<feature type="transmembrane region" description="Helical" evidence="10">
    <location>
        <begin position="111"/>
        <end position="133"/>
    </location>
</feature>
<feature type="non-terminal residue" evidence="12">
    <location>
        <position position="142"/>
    </location>
</feature>
<evidence type="ECO:0000256" key="2">
    <source>
        <dbReference type="ARBA" id="ARBA00022475"/>
    </source>
</evidence>
<comment type="similarity">
    <text evidence="9">Belongs to the G-protein coupled receptor 1 family.</text>
</comment>
<evidence type="ECO:0000256" key="4">
    <source>
        <dbReference type="ARBA" id="ARBA00022989"/>
    </source>
</evidence>
<dbReference type="OrthoDB" id="9896011at2759"/>
<dbReference type="AlphaFoldDB" id="A0A7L2VZU1"/>
<dbReference type="GO" id="GO:0004930">
    <property type="term" value="F:G protein-coupled receptor activity"/>
    <property type="evidence" value="ECO:0007669"/>
    <property type="project" value="UniProtKB-KW"/>
</dbReference>
<feature type="domain" description="G-protein coupled receptors family 1 profile" evidence="11">
    <location>
        <begin position="51"/>
        <end position="142"/>
    </location>
</feature>
<dbReference type="PANTHER" id="PTHR11334">
    <property type="entry name" value="MAS-RELATED G-PROTEIN COUPLED RECEPTOR"/>
    <property type="match status" value="1"/>
</dbReference>
<evidence type="ECO:0000256" key="5">
    <source>
        <dbReference type="ARBA" id="ARBA00023040"/>
    </source>
</evidence>
<gene>
    <name evidence="12" type="primary">Mrgprh_2</name>
    <name evidence="12" type="ORF">BRALEP_R14989</name>
</gene>
<dbReference type="PROSITE" id="PS50262">
    <property type="entry name" value="G_PROTEIN_RECEP_F1_2"/>
    <property type="match status" value="1"/>
</dbReference>
<comment type="subcellular location">
    <subcellularLocation>
        <location evidence="1">Cell membrane</location>
        <topology evidence="1">Multi-pass membrane protein</topology>
    </subcellularLocation>
</comment>
<evidence type="ECO:0000256" key="1">
    <source>
        <dbReference type="ARBA" id="ARBA00004651"/>
    </source>
</evidence>
<evidence type="ECO:0000313" key="13">
    <source>
        <dbReference type="Proteomes" id="UP000520535"/>
    </source>
</evidence>
<evidence type="ECO:0000256" key="10">
    <source>
        <dbReference type="SAM" id="Phobius"/>
    </source>
</evidence>
<dbReference type="InterPro" id="IPR017452">
    <property type="entry name" value="GPCR_Rhodpsn_7TM"/>
</dbReference>
<evidence type="ECO:0000256" key="9">
    <source>
        <dbReference type="RuleBase" id="RU000688"/>
    </source>
</evidence>
<accession>A0A7L2VZU1</accession>
<keyword evidence="2" id="KW-1003">Cell membrane</keyword>
<comment type="caution">
    <text evidence="12">The sequence shown here is derived from an EMBL/GenBank/DDBJ whole genome shotgun (WGS) entry which is preliminary data.</text>
</comment>
<evidence type="ECO:0000256" key="6">
    <source>
        <dbReference type="ARBA" id="ARBA00023136"/>
    </source>
</evidence>
<reference evidence="12 13" key="1">
    <citation type="submission" date="2019-09" db="EMBL/GenBank/DDBJ databases">
        <title>Bird 10,000 Genomes (B10K) Project - Family phase.</title>
        <authorList>
            <person name="Zhang G."/>
        </authorList>
    </citation>
    <scope>NUCLEOTIDE SEQUENCE [LARGE SCALE GENOMIC DNA]</scope>
    <source>
        <strain evidence="12">B10K-DU-012-52</strain>
    </source>
</reference>
<keyword evidence="6 10" id="KW-0472">Membrane</keyword>
<evidence type="ECO:0000259" key="11">
    <source>
        <dbReference type="PROSITE" id="PS50262"/>
    </source>
</evidence>
<keyword evidence="13" id="KW-1185">Reference proteome</keyword>
<organism evidence="12 13">
    <name type="scientific">Brachypteracias leptosomus</name>
    <name type="common">short-legged ground-roller</name>
    <dbReference type="NCBI Taxonomy" id="135165"/>
    <lineage>
        <taxon>Eukaryota</taxon>
        <taxon>Metazoa</taxon>
        <taxon>Chordata</taxon>
        <taxon>Craniata</taxon>
        <taxon>Vertebrata</taxon>
        <taxon>Euteleostomi</taxon>
        <taxon>Archelosauria</taxon>
        <taxon>Archosauria</taxon>
        <taxon>Dinosauria</taxon>
        <taxon>Saurischia</taxon>
        <taxon>Theropoda</taxon>
        <taxon>Coelurosauria</taxon>
        <taxon>Aves</taxon>
        <taxon>Neognathae</taxon>
        <taxon>Neoaves</taxon>
        <taxon>Telluraves</taxon>
        <taxon>Coraciimorphae</taxon>
        <taxon>Coraciiformes</taxon>
        <taxon>Brachypteraciidae</taxon>
        <taxon>Brachypteracias</taxon>
    </lineage>
</organism>
<evidence type="ECO:0000256" key="7">
    <source>
        <dbReference type="ARBA" id="ARBA00023170"/>
    </source>
</evidence>
<dbReference type="PROSITE" id="PS00237">
    <property type="entry name" value="G_PROTEIN_RECEP_F1_1"/>
    <property type="match status" value="1"/>
</dbReference>
<keyword evidence="7 9" id="KW-0675">Receptor</keyword>
<keyword evidence="8 9" id="KW-0807">Transducer</keyword>
<evidence type="ECO:0000256" key="8">
    <source>
        <dbReference type="ARBA" id="ARBA00023224"/>
    </source>
</evidence>
<dbReference type="GO" id="GO:0005886">
    <property type="term" value="C:plasma membrane"/>
    <property type="evidence" value="ECO:0007669"/>
    <property type="project" value="UniProtKB-SubCell"/>
</dbReference>
<sequence length="142" mass="15745">ETITTQPSLSFMTSIYVDYEGDTEYNCPRLPVRLMTLAGVSMGICLCGLVGNGILMRFLCFQLEQNPLTPYILNLAAADFSLLLVFSLLLSALLILAAFCLPNFIPFYLDFVFIIEFLCDFFDLSSLGLLAAISVERCMAVL</sequence>
<dbReference type="InterPro" id="IPR000276">
    <property type="entry name" value="GPCR_Rhodpsn"/>
</dbReference>
<keyword evidence="3 9" id="KW-0812">Transmembrane</keyword>
<name>A0A7L2VZU1_9AVES</name>
<evidence type="ECO:0000256" key="3">
    <source>
        <dbReference type="ARBA" id="ARBA00022692"/>
    </source>
</evidence>
<dbReference type="PANTHER" id="PTHR11334:SF29">
    <property type="entry name" value="MAS-RELATED G-PROTEIN COUPLED RECEPTOR MEMBER X2"/>
    <property type="match status" value="1"/>
</dbReference>
<evidence type="ECO:0000313" key="12">
    <source>
        <dbReference type="EMBL" id="NXS63335.1"/>
    </source>
</evidence>
<feature type="transmembrane region" description="Helical" evidence="10">
    <location>
        <begin position="34"/>
        <end position="59"/>
    </location>
</feature>